<evidence type="ECO:0000313" key="3">
    <source>
        <dbReference type="Proteomes" id="UP001295740"/>
    </source>
</evidence>
<reference evidence="2" key="1">
    <citation type="submission" date="2023-10" db="EMBL/GenBank/DDBJ databases">
        <authorList>
            <person name="Hackl T."/>
        </authorList>
    </citation>
    <scope>NUCLEOTIDE SEQUENCE</scope>
</reference>
<dbReference type="InterPro" id="IPR022190">
    <property type="entry name" value="DUF3716"/>
</dbReference>
<proteinExistence type="predicted"/>
<name>A0AAI8VDN1_9PEZI</name>
<feature type="region of interest" description="Disordered" evidence="1">
    <location>
        <begin position="206"/>
        <end position="264"/>
    </location>
</feature>
<accession>A0AAI8VDN1</accession>
<dbReference type="EMBL" id="CAUWAG010000004">
    <property type="protein sequence ID" value="CAJ2502972.1"/>
    <property type="molecule type" value="Genomic_DNA"/>
</dbReference>
<organism evidence="2 3">
    <name type="scientific">Anthostomella pinea</name>
    <dbReference type="NCBI Taxonomy" id="933095"/>
    <lineage>
        <taxon>Eukaryota</taxon>
        <taxon>Fungi</taxon>
        <taxon>Dikarya</taxon>
        <taxon>Ascomycota</taxon>
        <taxon>Pezizomycotina</taxon>
        <taxon>Sordariomycetes</taxon>
        <taxon>Xylariomycetidae</taxon>
        <taxon>Xylariales</taxon>
        <taxon>Xylariaceae</taxon>
        <taxon>Anthostomella</taxon>
    </lineage>
</organism>
<protein>
    <submittedName>
        <fullName evidence="2">Uu.00g103660.m01.CDS01</fullName>
    </submittedName>
</protein>
<dbReference type="Pfam" id="PF12511">
    <property type="entry name" value="DUF3716"/>
    <property type="match status" value="1"/>
</dbReference>
<evidence type="ECO:0000313" key="2">
    <source>
        <dbReference type="EMBL" id="CAJ2502972.1"/>
    </source>
</evidence>
<feature type="compositionally biased region" description="Basic residues" evidence="1">
    <location>
        <begin position="213"/>
        <end position="225"/>
    </location>
</feature>
<dbReference type="AlphaFoldDB" id="A0AAI8VDN1"/>
<evidence type="ECO:0000256" key="1">
    <source>
        <dbReference type="SAM" id="MobiDB-lite"/>
    </source>
</evidence>
<feature type="compositionally biased region" description="Polar residues" evidence="1">
    <location>
        <begin position="21"/>
        <end position="39"/>
    </location>
</feature>
<feature type="compositionally biased region" description="Polar residues" evidence="1">
    <location>
        <begin position="47"/>
        <end position="57"/>
    </location>
</feature>
<feature type="region of interest" description="Disordered" evidence="1">
    <location>
        <begin position="321"/>
        <end position="380"/>
    </location>
</feature>
<keyword evidence="3" id="KW-1185">Reference proteome</keyword>
<dbReference type="Proteomes" id="UP001295740">
    <property type="component" value="Unassembled WGS sequence"/>
</dbReference>
<feature type="region of interest" description="Disordered" evidence="1">
    <location>
        <begin position="20"/>
        <end position="64"/>
    </location>
</feature>
<sequence length="380" mass="41709">MAQNDADPDIRSIMNAAAASWYSQRSASPHTDHSPSVNPNGPEPAHSQMQQSDTPAATVTDAPSIGSDISAWQSALQNLPEEFRNSALPLHPLAQALSEQPTLRPVEWNQYRQQGGFIPRTPHDYSSLMIYISGQVNPNPCRNCLLKNGPFARCIVAPPTVLAQSALKHACSNCTYQNQYKKCTNAPLSRDELARSQMARVLVKKPPVTRPPAPRKPKVHLRPKPSKQDFGHIVQKPTANSISADSFAEKVRQTRSWSPRSRRRMKAEVMQWQAAIATVEAEKTRTFPGASSQTPMSGTSKLPPINHLPPQPGAAYRAPMAGTLPAPQDPSAHMGRDEYDQYGTQDPMDEDVSESDEEQEYEGTSWVGLGDTGPIIKPPQ</sequence>
<gene>
    <name evidence="2" type="ORF">KHLLAP_LOCUS3440</name>
</gene>
<comment type="caution">
    <text evidence="2">The sequence shown here is derived from an EMBL/GenBank/DDBJ whole genome shotgun (WGS) entry which is preliminary data.</text>
</comment>
<feature type="compositionally biased region" description="Acidic residues" evidence="1">
    <location>
        <begin position="347"/>
        <end position="361"/>
    </location>
</feature>